<evidence type="ECO:0000256" key="1">
    <source>
        <dbReference type="SAM" id="MobiDB-lite"/>
    </source>
</evidence>
<reference evidence="2" key="1">
    <citation type="submission" date="2023-04" db="EMBL/GenBank/DDBJ databases">
        <title>Macrococci isolated from food, foodproducing animals, and human clinical materials.</title>
        <authorList>
            <person name="Maslanova I."/>
            <person name="Svec P."/>
            <person name="Sedlacek I."/>
            <person name="Novakova D."/>
            <person name="Keller J.E."/>
            <person name="Schwendener S."/>
            <person name="Finstrlova A."/>
            <person name="Botka T."/>
            <person name="Kovarovic V."/>
            <person name="Petras P."/>
            <person name="Perreten V."/>
            <person name="Pantucek R."/>
        </authorList>
    </citation>
    <scope>NUCLEOTIDE SEQUENCE</scope>
    <source>
        <strain evidence="2">NRL/St 21/332</strain>
    </source>
</reference>
<sequence>MFQKLLKQNKPSWIFPSSKGLQLESVNNAAIETFKSNPLSSLAREICQNSLDAVDDLNQPVIVSFDAFNLPSNEFPNINEFKSIFKDARHTWQNRNGQVIEFIDRAEKTLNTSAIPILKISDYNTKGLEGAERRDIGTPWSTLIKEKGSSNKSDTSGGSFGIGKAAPFACSDLRTLFYSTCIYENKERYHIGVSNVMSFEKQDQSVTQGVGFYSLGEFTESIQGDLEFIKHPRTEKGTDIYIAAFNKQVGWQEAIIESILVNFFITIWKQKLIVKVGNQEINSDSLGTYINKLPDQGIFGDTKDYYELLTSNETVMIPIKQDDYGKEFGYDDDEAILYLLKKKPANRRILMTRSTGMRLFEQKNISSSIYFTGILMIEGKHMNVDFKKMENPAHDDWSPERYIEDPRKAKRMLSQLKRYNKEKVIELFQEKVTDEMDAVGISDFLPDTNMTNAIGSVEKKETMNKKIEKVKIKKQTKSKKTSVTQIETTTDDFETIETEPDVMIGNIIDGDTGGGKNTETDGSPGEGTDEVGQGGGTFDVEPDDNGEEHQIPTPHKKNLVHPKHKIISTNATTGEYALMIKSDRGIKNPIIEVFIIGEQSDATVEIKDVEMNNEKQLFTKNRFQCNAIEKNTLTKINIAVDFDKLVRIGVKVYESKK</sequence>
<dbReference type="RefSeq" id="WP_420494155.1">
    <property type="nucleotide sequence ID" value="NZ_CP124577.1"/>
</dbReference>
<organism evidence="2">
    <name type="scientific">Macrococcus psychrotolerans</name>
    <dbReference type="NCBI Taxonomy" id="3039389"/>
    <lineage>
        <taxon>Bacteria</taxon>
        <taxon>Bacillati</taxon>
        <taxon>Bacillota</taxon>
        <taxon>Bacilli</taxon>
        <taxon>Bacillales</taxon>
        <taxon>Staphylococcaceae</taxon>
        <taxon>Macrococcus</taxon>
    </lineage>
</organism>
<protein>
    <submittedName>
        <fullName evidence="2">Uncharacterized protein</fullName>
    </submittedName>
</protein>
<accession>A0AAU6RAE4</accession>
<dbReference type="AlphaFoldDB" id="A0AAU6RAE4"/>
<dbReference type="EMBL" id="CP124577">
    <property type="protein sequence ID" value="WZE67025.1"/>
    <property type="molecule type" value="Genomic_DNA"/>
</dbReference>
<feature type="region of interest" description="Disordered" evidence="1">
    <location>
        <begin position="504"/>
        <end position="557"/>
    </location>
</feature>
<gene>
    <name evidence="2" type="ORF">QA541_01875</name>
</gene>
<evidence type="ECO:0000313" key="2">
    <source>
        <dbReference type="EMBL" id="WZE67025.1"/>
    </source>
</evidence>
<proteinExistence type="predicted"/>
<name>A0AAU6RAE4_9STAP</name>